<evidence type="ECO:0000313" key="1">
    <source>
        <dbReference type="EMBL" id="KHG04710.1"/>
    </source>
</evidence>
<sequence length="74" mass="8611">MESSTLTGKLEADIEIRLLLNSFTICLPPCLIMCTTLAITRFKDEIYMKMNWKKSVTFSTGVMCMMGRLRWQRI</sequence>
<proteinExistence type="predicted"/>
<dbReference type="EMBL" id="JRRC01417067">
    <property type="protein sequence ID" value="KHG04710.1"/>
    <property type="molecule type" value="Genomic_DNA"/>
</dbReference>
<organism evidence="1 2">
    <name type="scientific">Gossypium arboreum</name>
    <name type="common">Tree cotton</name>
    <name type="synonym">Gossypium nanking</name>
    <dbReference type="NCBI Taxonomy" id="29729"/>
    <lineage>
        <taxon>Eukaryota</taxon>
        <taxon>Viridiplantae</taxon>
        <taxon>Streptophyta</taxon>
        <taxon>Embryophyta</taxon>
        <taxon>Tracheophyta</taxon>
        <taxon>Spermatophyta</taxon>
        <taxon>Magnoliopsida</taxon>
        <taxon>eudicotyledons</taxon>
        <taxon>Gunneridae</taxon>
        <taxon>Pentapetalae</taxon>
        <taxon>rosids</taxon>
        <taxon>malvids</taxon>
        <taxon>Malvales</taxon>
        <taxon>Malvaceae</taxon>
        <taxon>Malvoideae</taxon>
        <taxon>Gossypium</taxon>
    </lineage>
</organism>
<reference evidence="2" key="1">
    <citation type="submission" date="2014-09" db="EMBL/GenBank/DDBJ databases">
        <authorList>
            <person name="Mudge J."/>
            <person name="Ramaraj T."/>
            <person name="Lindquist I.E."/>
            <person name="Bharti A.K."/>
            <person name="Sundararajan A."/>
            <person name="Cameron C.T."/>
            <person name="Woodward J.E."/>
            <person name="May G.D."/>
            <person name="Brubaker C."/>
            <person name="Broadhvest J."/>
            <person name="Wilkins T.A."/>
        </authorList>
    </citation>
    <scope>NUCLEOTIDE SEQUENCE</scope>
    <source>
        <strain evidence="2">cv. AKA8401</strain>
    </source>
</reference>
<dbReference type="Proteomes" id="UP000032142">
    <property type="component" value="Unassembled WGS sequence"/>
</dbReference>
<comment type="caution">
    <text evidence="1">The sequence shown here is derived from an EMBL/GenBank/DDBJ whole genome shotgun (WGS) entry which is preliminary data.</text>
</comment>
<dbReference type="AlphaFoldDB" id="A0A0B0MVC0"/>
<accession>A0A0B0MVC0</accession>
<evidence type="ECO:0000313" key="2">
    <source>
        <dbReference type="Proteomes" id="UP000032142"/>
    </source>
</evidence>
<protein>
    <submittedName>
        <fullName evidence="1">Taste receptor type 2</fullName>
    </submittedName>
</protein>
<keyword evidence="1" id="KW-0675">Receptor</keyword>
<keyword evidence="2" id="KW-1185">Reference proteome</keyword>
<gene>
    <name evidence="1" type="ORF">F383_29613</name>
</gene>
<name>A0A0B0MVC0_GOSAR</name>